<dbReference type="InterPro" id="IPR029026">
    <property type="entry name" value="tRNA_m1G_MTases_N"/>
</dbReference>
<keyword evidence="3 10" id="KW-0963">Cytoplasm</keyword>
<gene>
    <name evidence="13" type="ORF">G3570_09865</name>
</gene>
<dbReference type="GO" id="GO:0005737">
    <property type="term" value="C:cytoplasm"/>
    <property type="evidence" value="ECO:0007669"/>
    <property type="project" value="UniProtKB-SubCell"/>
</dbReference>
<comment type="caution">
    <text evidence="13">The sequence shown here is derived from an EMBL/GenBank/DDBJ whole genome shotgun (WGS) entry which is preliminary data.</text>
</comment>
<evidence type="ECO:0000313" key="14">
    <source>
        <dbReference type="Proteomes" id="UP000473278"/>
    </source>
</evidence>
<dbReference type="InterPro" id="IPR046886">
    <property type="entry name" value="RsmE_MTase_dom"/>
</dbReference>
<dbReference type="GO" id="GO:0070475">
    <property type="term" value="P:rRNA base methylation"/>
    <property type="evidence" value="ECO:0007669"/>
    <property type="project" value="TreeGrafter"/>
</dbReference>
<evidence type="ECO:0000256" key="3">
    <source>
        <dbReference type="ARBA" id="ARBA00022490"/>
    </source>
</evidence>
<dbReference type="PANTHER" id="PTHR30027:SF3">
    <property type="entry name" value="16S RRNA (URACIL(1498)-N(3))-METHYLTRANSFERASE"/>
    <property type="match status" value="1"/>
</dbReference>
<comment type="function">
    <text evidence="8 10">Specifically methylates the N3 position of the uracil ring of uridine 1498 (m3U1498) in 16S rRNA. Acts on the fully assembled 30S ribosomal subunit.</text>
</comment>
<comment type="subcellular location">
    <subcellularLocation>
        <location evidence="1 10">Cytoplasm</location>
    </subcellularLocation>
</comment>
<keyword evidence="14" id="KW-1185">Reference proteome</keyword>
<evidence type="ECO:0000256" key="4">
    <source>
        <dbReference type="ARBA" id="ARBA00022552"/>
    </source>
</evidence>
<sequence length="230" mass="25700">MNIFYAPPKQVYDSHIELSGQEAKHATKVLRYREGDTINIVDGTGGWYDCTIAQVAGSIVKATIEHAKQISSPTPEIVLAMGIIKKRDRLEFAVEKSVELGVKEIVLFRSRHTIKENIRIDRLEMTALSAMKQSLRAHLPEITILDNVESVLDTYFDHQVLVAHEKAEAKSGISIEQRKKNKTMLLVGPEGGFSEKEIRMTIDKGGQVISLGKNRLRAETAAVVFLSQFI</sequence>
<evidence type="ECO:0000256" key="6">
    <source>
        <dbReference type="ARBA" id="ARBA00022679"/>
    </source>
</evidence>
<organism evidence="13 14">
    <name type="scientific">Halalkalibaculum roseum</name>
    <dbReference type="NCBI Taxonomy" id="2709311"/>
    <lineage>
        <taxon>Bacteria</taxon>
        <taxon>Pseudomonadati</taxon>
        <taxon>Balneolota</taxon>
        <taxon>Balneolia</taxon>
        <taxon>Balneolales</taxon>
        <taxon>Balneolaceae</taxon>
        <taxon>Halalkalibaculum</taxon>
    </lineage>
</organism>
<dbReference type="Pfam" id="PF20260">
    <property type="entry name" value="PUA_4"/>
    <property type="match status" value="1"/>
</dbReference>
<evidence type="ECO:0000256" key="5">
    <source>
        <dbReference type="ARBA" id="ARBA00022603"/>
    </source>
</evidence>
<comment type="similarity">
    <text evidence="2 10">Belongs to the RNA methyltransferase RsmE family.</text>
</comment>
<dbReference type="Gene3D" id="2.40.240.20">
    <property type="entry name" value="Hypothetical PUA domain-like, domain 1"/>
    <property type="match status" value="1"/>
</dbReference>
<keyword evidence="4 10" id="KW-0698">rRNA processing</keyword>
<evidence type="ECO:0000256" key="2">
    <source>
        <dbReference type="ARBA" id="ARBA00005528"/>
    </source>
</evidence>
<feature type="domain" description="Ribosomal RNA small subunit methyltransferase E PUA-like" evidence="12">
    <location>
        <begin position="18"/>
        <end position="63"/>
    </location>
</feature>
<feature type="domain" description="Ribosomal RNA small subunit methyltransferase E methyltransferase" evidence="11">
    <location>
        <begin position="74"/>
        <end position="228"/>
    </location>
</feature>
<evidence type="ECO:0000313" key="13">
    <source>
        <dbReference type="EMBL" id="NGP76939.1"/>
    </source>
</evidence>
<dbReference type="EC" id="2.1.1.193" evidence="10"/>
<keyword evidence="5 10" id="KW-0489">Methyltransferase</keyword>
<dbReference type="EMBL" id="JAALLT010000003">
    <property type="protein sequence ID" value="NGP76939.1"/>
    <property type="molecule type" value="Genomic_DNA"/>
</dbReference>
<keyword evidence="6 10" id="KW-0808">Transferase</keyword>
<keyword evidence="7 10" id="KW-0949">S-adenosyl-L-methionine</keyword>
<dbReference type="PANTHER" id="PTHR30027">
    <property type="entry name" value="RIBOSOMAL RNA SMALL SUBUNIT METHYLTRANSFERASE E"/>
    <property type="match status" value="1"/>
</dbReference>
<accession>A0A6M1SPC5</accession>
<dbReference type="InterPro" id="IPR029028">
    <property type="entry name" value="Alpha/beta_knot_MTases"/>
</dbReference>
<reference evidence="13 14" key="1">
    <citation type="submission" date="2020-02" db="EMBL/GenBank/DDBJ databases">
        <title>Balneolaceae bacterium YR4-1, complete genome.</title>
        <authorList>
            <person name="Li Y."/>
            <person name="Wu S."/>
        </authorList>
    </citation>
    <scope>NUCLEOTIDE SEQUENCE [LARGE SCALE GENOMIC DNA]</scope>
    <source>
        <strain evidence="13 14">YR4-1</strain>
    </source>
</reference>
<comment type="catalytic activity">
    <reaction evidence="9 10">
        <text>uridine(1498) in 16S rRNA + S-adenosyl-L-methionine = N(3)-methyluridine(1498) in 16S rRNA + S-adenosyl-L-homocysteine + H(+)</text>
        <dbReference type="Rhea" id="RHEA:42920"/>
        <dbReference type="Rhea" id="RHEA-COMP:10283"/>
        <dbReference type="Rhea" id="RHEA-COMP:10284"/>
        <dbReference type="ChEBI" id="CHEBI:15378"/>
        <dbReference type="ChEBI" id="CHEBI:57856"/>
        <dbReference type="ChEBI" id="CHEBI:59789"/>
        <dbReference type="ChEBI" id="CHEBI:65315"/>
        <dbReference type="ChEBI" id="CHEBI:74502"/>
        <dbReference type="EC" id="2.1.1.193"/>
    </reaction>
</comment>
<proteinExistence type="inferred from homology"/>
<dbReference type="Pfam" id="PF04452">
    <property type="entry name" value="Methyltrans_RNA"/>
    <property type="match status" value="1"/>
</dbReference>
<dbReference type="NCBIfam" id="TIGR00046">
    <property type="entry name" value="RsmE family RNA methyltransferase"/>
    <property type="match status" value="1"/>
</dbReference>
<dbReference type="RefSeq" id="WP_165141819.1">
    <property type="nucleotide sequence ID" value="NZ_JAALLT010000003.1"/>
</dbReference>
<dbReference type="SUPFAM" id="SSF75217">
    <property type="entry name" value="alpha/beta knot"/>
    <property type="match status" value="1"/>
</dbReference>
<evidence type="ECO:0000256" key="8">
    <source>
        <dbReference type="ARBA" id="ARBA00025699"/>
    </source>
</evidence>
<dbReference type="Proteomes" id="UP000473278">
    <property type="component" value="Unassembled WGS sequence"/>
</dbReference>
<dbReference type="InterPro" id="IPR006700">
    <property type="entry name" value="RsmE"/>
</dbReference>
<dbReference type="GO" id="GO:0070042">
    <property type="term" value="F:rRNA (uridine-N3-)-methyltransferase activity"/>
    <property type="evidence" value="ECO:0007669"/>
    <property type="project" value="TreeGrafter"/>
</dbReference>
<name>A0A6M1SPC5_9BACT</name>
<dbReference type="Gene3D" id="3.40.1280.10">
    <property type="match status" value="1"/>
</dbReference>
<evidence type="ECO:0000256" key="9">
    <source>
        <dbReference type="ARBA" id="ARBA00047944"/>
    </source>
</evidence>
<dbReference type="InterPro" id="IPR046887">
    <property type="entry name" value="RsmE_PUA-like"/>
</dbReference>
<evidence type="ECO:0000259" key="12">
    <source>
        <dbReference type="Pfam" id="PF20260"/>
    </source>
</evidence>
<evidence type="ECO:0000259" key="11">
    <source>
        <dbReference type="Pfam" id="PF04452"/>
    </source>
</evidence>
<dbReference type="AlphaFoldDB" id="A0A6M1SPC5"/>
<evidence type="ECO:0000256" key="1">
    <source>
        <dbReference type="ARBA" id="ARBA00004496"/>
    </source>
</evidence>
<dbReference type="InterPro" id="IPR015947">
    <property type="entry name" value="PUA-like_sf"/>
</dbReference>
<dbReference type="SUPFAM" id="SSF88697">
    <property type="entry name" value="PUA domain-like"/>
    <property type="match status" value="1"/>
</dbReference>
<dbReference type="PIRSF" id="PIRSF015601">
    <property type="entry name" value="MTase_slr0722"/>
    <property type="match status" value="1"/>
</dbReference>
<evidence type="ECO:0000256" key="10">
    <source>
        <dbReference type="PIRNR" id="PIRNR015601"/>
    </source>
</evidence>
<dbReference type="CDD" id="cd18084">
    <property type="entry name" value="RsmE-like"/>
    <property type="match status" value="1"/>
</dbReference>
<evidence type="ECO:0000256" key="7">
    <source>
        <dbReference type="ARBA" id="ARBA00022691"/>
    </source>
</evidence>
<protein>
    <recommendedName>
        <fullName evidence="10">Ribosomal RNA small subunit methyltransferase E</fullName>
        <ecNumber evidence="10">2.1.1.193</ecNumber>
    </recommendedName>
</protein>